<dbReference type="InterPro" id="IPR036291">
    <property type="entry name" value="NAD(P)-bd_dom_sf"/>
</dbReference>
<evidence type="ECO:0000256" key="1">
    <source>
        <dbReference type="ARBA" id="ARBA00006484"/>
    </source>
</evidence>
<dbReference type="Pfam" id="PF00106">
    <property type="entry name" value="adh_short"/>
    <property type="match status" value="1"/>
</dbReference>
<dbReference type="STRING" id="546874.SAMN04488544_2570"/>
<gene>
    <name evidence="4" type="ORF">SAMN04488544_2570</name>
</gene>
<dbReference type="PANTHER" id="PTHR24320:SF148">
    <property type="entry name" value="NAD(P)-BINDING ROSSMANN-FOLD SUPERFAMILY PROTEIN"/>
    <property type="match status" value="1"/>
</dbReference>
<dbReference type="AlphaFoldDB" id="A0A1H2MRE8"/>
<organism evidence="4 5">
    <name type="scientific">Microlunatus sagamiharensis</name>
    <dbReference type="NCBI Taxonomy" id="546874"/>
    <lineage>
        <taxon>Bacteria</taxon>
        <taxon>Bacillati</taxon>
        <taxon>Actinomycetota</taxon>
        <taxon>Actinomycetes</taxon>
        <taxon>Propionibacteriales</taxon>
        <taxon>Propionibacteriaceae</taxon>
        <taxon>Microlunatus</taxon>
    </lineage>
</organism>
<comment type="similarity">
    <text evidence="1 3">Belongs to the short-chain dehydrogenases/reductases (SDR) family.</text>
</comment>
<keyword evidence="2" id="KW-0560">Oxidoreductase</keyword>
<evidence type="ECO:0000313" key="5">
    <source>
        <dbReference type="Proteomes" id="UP000198825"/>
    </source>
</evidence>
<dbReference type="RefSeq" id="WP_091074895.1">
    <property type="nucleotide sequence ID" value="NZ_LT629799.1"/>
</dbReference>
<dbReference type="PANTHER" id="PTHR24320">
    <property type="entry name" value="RETINOL DEHYDROGENASE"/>
    <property type="match status" value="1"/>
</dbReference>
<accession>A0A1H2MRE8</accession>
<dbReference type="GO" id="GO:0016491">
    <property type="term" value="F:oxidoreductase activity"/>
    <property type="evidence" value="ECO:0007669"/>
    <property type="project" value="UniProtKB-KW"/>
</dbReference>
<protein>
    <submittedName>
        <fullName evidence="4">Short-chain dehydrogenase</fullName>
    </submittedName>
</protein>
<dbReference type="OrthoDB" id="4577644at2"/>
<dbReference type="Gene3D" id="3.40.50.720">
    <property type="entry name" value="NAD(P)-binding Rossmann-like Domain"/>
    <property type="match status" value="1"/>
</dbReference>
<name>A0A1H2MRE8_9ACTN</name>
<dbReference type="Proteomes" id="UP000198825">
    <property type="component" value="Chromosome I"/>
</dbReference>
<keyword evidence="5" id="KW-1185">Reference proteome</keyword>
<dbReference type="EMBL" id="LT629799">
    <property type="protein sequence ID" value="SDU95770.1"/>
    <property type="molecule type" value="Genomic_DNA"/>
</dbReference>
<evidence type="ECO:0000313" key="4">
    <source>
        <dbReference type="EMBL" id="SDU95770.1"/>
    </source>
</evidence>
<dbReference type="SUPFAM" id="SSF51735">
    <property type="entry name" value="NAD(P)-binding Rossmann-fold domains"/>
    <property type="match status" value="1"/>
</dbReference>
<sequence>MPTTLRSAADLPDLSGSTVVVTGATSGIGRATAHALAAANARVVLAVRDTGKGDAVAAALPGETLVRRVDLGDLGSVRRFAAGWDEPIDVLVNNAGISVGKFGRTVDGFERQLGINHLGPFALTNLLLPQITGRVVSLSSQAERMGRLDFDDLGFERRPYKEGAVYAASKLANLLFVAELQRRLAAAGSSVTAVAAHPGLVATAMTGQTTGIARLVTRWFAQAPEDGALPVLLAATGEVPGASLTGPEHLLHMRGGAEVIKRSGQARDAALAARLWTVSEQLTGVSFPL</sequence>
<dbReference type="PRINTS" id="PR00080">
    <property type="entry name" value="SDRFAMILY"/>
</dbReference>
<evidence type="ECO:0000256" key="3">
    <source>
        <dbReference type="RuleBase" id="RU000363"/>
    </source>
</evidence>
<dbReference type="PRINTS" id="PR00081">
    <property type="entry name" value="GDHRDH"/>
</dbReference>
<dbReference type="NCBIfam" id="NF004846">
    <property type="entry name" value="PRK06197.1"/>
    <property type="match status" value="1"/>
</dbReference>
<proteinExistence type="inferred from homology"/>
<dbReference type="InterPro" id="IPR002347">
    <property type="entry name" value="SDR_fam"/>
</dbReference>
<reference evidence="5" key="1">
    <citation type="submission" date="2016-10" db="EMBL/GenBank/DDBJ databases">
        <authorList>
            <person name="Varghese N."/>
            <person name="Submissions S."/>
        </authorList>
    </citation>
    <scope>NUCLEOTIDE SEQUENCE [LARGE SCALE GENOMIC DNA]</scope>
    <source>
        <strain evidence="5">DSM 21743</strain>
    </source>
</reference>
<evidence type="ECO:0000256" key="2">
    <source>
        <dbReference type="ARBA" id="ARBA00023002"/>
    </source>
</evidence>